<keyword evidence="1" id="KW-0472">Membrane</keyword>
<evidence type="ECO:0008006" key="4">
    <source>
        <dbReference type="Google" id="ProtNLM"/>
    </source>
</evidence>
<comment type="caution">
    <text evidence="2">The sequence shown here is derived from an EMBL/GenBank/DDBJ whole genome shotgun (WGS) entry which is preliminary data.</text>
</comment>
<gene>
    <name evidence="2" type="ORF">HHI36_001847</name>
</gene>
<accession>A0ABD2P8S6</accession>
<dbReference type="AlphaFoldDB" id="A0ABD2P8S6"/>
<dbReference type="PANTHER" id="PTHR37159">
    <property type="entry name" value="GH11867P"/>
    <property type="match status" value="1"/>
</dbReference>
<keyword evidence="1" id="KW-0812">Transmembrane</keyword>
<dbReference type="EMBL" id="JABFTP020000185">
    <property type="protein sequence ID" value="KAL3287373.1"/>
    <property type="molecule type" value="Genomic_DNA"/>
</dbReference>
<keyword evidence="3" id="KW-1185">Reference proteome</keyword>
<proteinExistence type="predicted"/>
<evidence type="ECO:0000313" key="3">
    <source>
        <dbReference type="Proteomes" id="UP001516400"/>
    </source>
</evidence>
<evidence type="ECO:0000256" key="1">
    <source>
        <dbReference type="SAM" id="Phobius"/>
    </source>
</evidence>
<evidence type="ECO:0000313" key="2">
    <source>
        <dbReference type="EMBL" id="KAL3287373.1"/>
    </source>
</evidence>
<keyword evidence="1" id="KW-1133">Transmembrane helix</keyword>
<dbReference type="PANTHER" id="PTHR37159:SF1">
    <property type="entry name" value="GH11867P"/>
    <property type="match status" value="1"/>
</dbReference>
<reference evidence="2 3" key="1">
    <citation type="journal article" date="2021" name="BMC Biol.">
        <title>Horizontally acquired antibacterial genes associated with adaptive radiation of ladybird beetles.</title>
        <authorList>
            <person name="Li H.S."/>
            <person name="Tang X.F."/>
            <person name="Huang Y.H."/>
            <person name="Xu Z.Y."/>
            <person name="Chen M.L."/>
            <person name="Du X.Y."/>
            <person name="Qiu B.Y."/>
            <person name="Chen P.T."/>
            <person name="Zhang W."/>
            <person name="Slipinski A."/>
            <person name="Escalona H.E."/>
            <person name="Waterhouse R.M."/>
            <person name="Zwick A."/>
            <person name="Pang H."/>
        </authorList>
    </citation>
    <scope>NUCLEOTIDE SEQUENCE [LARGE SCALE GENOMIC DNA]</scope>
    <source>
        <strain evidence="2">SYSU2018</strain>
    </source>
</reference>
<organism evidence="2 3">
    <name type="scientific">Cryptolaemus montrouzieri</name>
    <dbReference type="NCBI Taxonomy" id="559131"/>
    <lineage>
        <taxon>Eukaryota</taxon>
        <taxon>Metazoa</taxon>
        <taxon>Ecdysozoa</taxon>
        <taxon>Arthropoda</taxon>
        <taxon>Hexapoda</taxon>
        <taxon>Insecta</taxon>
        <taxon>Pterygota</taxon>
        <taxon>Neoptera</taxon>
        <taxon>Endopterygota</taxon>
        <taxon>Coleoptera</taxon>
        <taxon>Polyphaga</taxon>
        <taxon>Cucujiformia</taxon>
        <taxon>Coccinelloidea</taxon>
        <taxon>Coccinellidae</taxon>
        <taxon>Scymninae</taxon>
        <taxon>Scymnini</taxon>
        <taxon>Cryptolaemus</taxon>
    </lineage>
</organism>
<dbReference type="Proteomes" id="UP001516400">
    <property type="component" value="Unassembled WGS sequence"/>
</dbReference>
<name>A0ABD2P8S6_9CUCU</name>
<sequence>MKRNALSSDKKCCEFEPRKEDNRLNYKNEEAKNKTGDFSAEEFVNNLLNEASEVPCDETINKFDENIIPKFYDNEKFKRAQEFFKANIFALYFSKLLGLIVILASPSVLTILQMTGMSGCIMSSYRRYLATLLHMNIWYESELSPKSRSMESIKKIKYMHNTASKKAKSMGMAPITQKDMVLTQFGFMGFAIARSEMVGIHNASETDLQNLIHFWKVIGYILGIEDRFNLCRDSLEETKQICEVLIHKAFRPSYQKKDKEFLEMTSYLVQGMWHFNPFLHQRVFLTYLYEILKPKNNDIDENQNRNINEKYFELNLNETLYFKFVSFVLFTLKYNIVRLYLNFQLVTSLWIMDHFPYLAVYNFGYRNAMVSV</sequence>
<feature type="transmembrane region" description="Helical" evidence="1">
    <location>
        <begin position="88"/>
        <end position="112"/>
    </location>
</feature>
<protein>
    <recommendedName>
        <fullName evidence="4">ER-bound oxygenase mpaB/mpaB'/Rubber oxygenase catalytic domain-containing protein</fullName>
    </recommendedName>
</protein>